<dbReference type="Proteomes" id="UP000198729">
    <property type="component" value="Unassembled WGS sequence"/>
</dbReference>
<dbReference type="GO" id="GO:0016757">
    <property type="term" value="F:glycosyltransferase activity"/>
    <property type="evidence" value="ECO:0007669"/>
    <property type="project" value="UniProtKB-ARBA"/>
</dbReference>
<keyword evidence="3" id="KW-1185">Reference proteome</keyword>
<name>A0A1G5SES5_9PROT</name>
<dbReference type="InterPro" id="IPR028098">
    <property type="entry name" value="Glyco_trans_4-like_N"/>
</dbReference>
<dbReference type="Gene3D" id="3.40.50.2000">
    <property type="entry name" value="Glycogen Phosphorylase B"/>
    <property type="match status" value="1"/>
</dbReference>
<dbReference type="RefSeq" id="WP_245654719.1">
    <property type="nucleotide sequence ID" value="NZ_FMWO01000048.1"/>
</dbReference>
<dbReference type="STRING" id="51642.NSMM_400100"/>
<accession>A0A1G5SES5</accession>
<dbReference type="SUPFAM" id="SSF53756">
    <property type="entry name" value="UDP-Glycosyltransferase/glycogen phosphorylase"/>
    <property type="match status" value="1"/>
</dbReference>
<reference evidence="2 3" key="1">
    <citation type="submission" date="2016-10" db="EMBL/GenBank/DDBJ databases">
        <authorList>
            <person name="de Groot N.N."/>
        </authorList>
    </citation>
    <scope>NUCLEOTIDE SEQUENCE [LARGE SCALE GENOMIC DNA]</scope>
    <source>
        <strain evidence="2">1</strain>
    </source>
</reference>
<sequence length="417" mass="46516">MVKRVLMIAYHFPPLGGSSGIQRTLRFSQYLPDHDWEPIVLSAHPRAYQQIDESQLADISSQVRVHHSFALDTARHLAIMGRYPRMLALPDRWVSWWLGAVPAGLRLIKRYQPDVIWSTYPIATAHLIGLTLSRLTNIPWVADFRDPMVQSDYPRDPSTYRAYQWIENKTIMHCAAAVFTTPGTLRDYQTRFPAIPVSRFQLIENGFDETSFAALPLPTKPVTADSRKIVLLHSGIIYPSERDPTHLFEAVATLLKQGKINADNLSIILRASHHETYLQSLIDRFGISQIVSLAPAIPYKQALSEMLAVDGLLLLQAANCNNQIPAKLYEYLRAQRPILALTDPAGDTAQKLQNIGINTLAPLDSSEAIQLALRNFLVLLREGRAPVASADKILANSRISTTGELAGLLNTISLSCN</sequence>
<proteinExistence type="predicted"/>
<dbReference type="Pfam" id="PF13579">
    <property type="entry name" value="Glyco_trans_4_4"/>
    <property type="match status" value="1"/>
</dbReference>
<evidence type="ECO:0000313" key="3">
    <source>
        <dbReference type="Proteomes" id="UP000198729"/>
    </source>
</evidence>
<evidence type="ECO:0000313" key="2">
    <source>
        <dbReference type="EMBL" id="SCZ85622.1"/>
    </source>
</evidence>
<protein>
    <recommendedName>
        <fullName evidence="1">Glycosyltransferase subfamily 4-like N-terminal domain-containing protein</fullName>
    </recommendedName>
</protein>
<dbReference type="AlphaFoldDB" id="A0A1G5SES5"/>
<dbReference type="EMBL" id="FMWO01000048">
    <property type="protein sequence ID" value="SCZ85622.1"/>
    <property type="molecule type" value="Genomic_DNA"/>
</dbReference>
<organism evidence="2 3">
    <name type="scientific">Nitrosomonas mobilis</name>
    <dbReference type="NCBI Taxonomy" id="51642"/>
    <lineage>
        <taxon>Bacteria</taxon>
        <taxon>Pseudomonadati</taxon>
        <taxon>Pseudomonadota</taxon>
        <taxon>Betaproteobacteria</taxon>
        <taxon>Nitrosomonadales</taxon>
        <taxon>Nitrosomonadaceae</taxon>
        <taxon>Nitrosomonas</taxon>
    </lineage>
</organism>
<evidence type="ECO:0000259" key="1">
    <source>
        <dbReference type="Pfam" id="PF13579"/>
    </source>
</evidence>
<gene>
    <name evidence="2" type="ORF">NSMM_400100</name>
</gene>
<feature type="domain" description="Glycosyltransferase subfamily 4-like N-terminal" evidence="1">
    <location>
        <begin position="24"/>
        <end position="206"/>
    </location>
</feature>